<reference evidence="1 2" key="1">
    <citation type="submission" date="2018-08" db="EMBL/GenBank/DDBJ databases">
        <title>Recombination of ecologically and evolutionarily significant loci maintains genetic cohesion in the Pseudomonas syringae species complex.</title>
        <authorList>
            <person name="Dillon M."/>
            <person name="Thakur S."/>
            <person name="Almeida R.N.D."/>
            <person name="Weir B.S."/>
            <person name="Guttman D.S."/>
        </authorList>
    </citation>
    <scope>NUCLEOTIDE SEQUENCE [LARGE SCALE GENOMIC DNA]</scope>
    <source>
        <strain evidence="1 2">88_10</strain>
    </source>
</reference>
<accession>A0A3M3A250</accession>
<gene>
    <name evidence="1" type="ORF">APX70_06346</name>
</gene>
<name>A0A3M3A250_PSEYM</name>
<protein>
    <submittedName>
        <fullName evidence="1">Uncharacterized protein</fullName>
    </submittedName>
</protein>
<comment type="caution">
    <text evidence="1">The sequence shown here is derived from an EMBL/GenBank/DDBJ whole genome shotgun (WGS) entry which is preliminary data.</text>
</comment>
<dbReference type="Proteomes" id="UP000282378">
    <property type="component" value="Unassembled WGS sequence"/>
</dbReference>
<dbReference type="AlphaFoldDB" id="A0A3M3A250"/>
<dbReference type="EMBL" id="RBNL01000979">
    <property type="protein sequence ID" value="RML94560.1"/>
    <property type="molecule type" value="Genomic_DNA"/>
</dbReference>
<evidence type="ECO:0000313" key="2">
    <source>
        <dbReference type="Proteomes" id="UP000282378"/>
    </source>
</evidence>
<organism evidence="1 2">
    <name type="scientific">Pseudomonas syringae pv. maculicola</name>
    <dbReference type="NCBI Taxonomy" id="59511"/>
    <lineage>
        <taxon>Bacteria</taxon>
        <taxon>Pseudomonadati</taxon>
        <taxon>Pseudomonadota</taxon>
        <taxon>Gammaproteobacteria</taxon>
        <taxon>Pseudomonadales</taxon>
        <taxon>Pseudomonadaceae</taxon>
        <taxon>Pseudomonas</taxon>
    </lineage>
</organism>
<evidence type="ECO:0000313" key="1">
    <source>
        <dbReference type="EMBL" id="RML94560.1"/>
    </source>
</evidence>
<sequence length="118" mass="13370">MLDRLTEVADQREVLGTGLMQADRVAVQATGFCHHVPDVRIIGTGLEQRFKAFFGFGGTVLLEQHINTHIVERVTGRVQRQHAIDPLLCIRQPVVGDVQVDLRQVVSDVVRRFFQQRL</sequence>
<proteinExistence type="predicted"/>